<evidence type="ECO:0000259" key="5">
    <source>
        <dbReference type="PROSITE" id="PS50977"/>
    </source>
</evidence>
<dbReference type="Proteomes" id="UP000596857">
    <property type="component" value="Unassembled WGS sequence"/>
</dbReference>
<evidence type="ECO:0000256" key="2">
    <source>
        <dbReference type="ARBA" id="ARBA00023125"/>
    </source>
</evidence>
<name>A0ABX1YWC9_9BACL</name>
<dbReference type="PANTHER" id="PTHR30055:SF148">
    <property type="entry name" value="TETR-FAMILY TRANSCRIPTIONAL REGULATOR"/>
    <property type="match status" value="1"/>
</dbReference>
<dbReference type="InterPro" id="IPR011075">
    <property type="entry name" value="TetR_C"/>
</dbReference>
<keyword evidence="2 4" id="KW-0238">DNA-binding</keyword>
<evidence type="ECO:0000256" key="3">
    <source>
        <dbReference type="ARBA" id="ARBA00023163"/>
    </source>
</evidence>
<evidence type="ECO:0000256" key="4">
    <source>
        <dbReference type="PROSITE-ProRule" id="PRU00335"/>
    </source>
</evidence>
<proteinExistence type="predicted"/>
<dbReference type="EMBL" id="WHOB01000099">
    <property type="protein sequence ID" value="NOU84166.1"/>
    <property type="molecule type" value="Genomic_DNA"/>
</dbReference>
<sequence length="195" mass="21742">MNTDININVKHKEARSKQGILEATIEMLAANSYSSLTIEAVASQAGVGKSTIYRWWNNKARLVLDAFLMTAESEFDFDADKPIQDNFRQQLEALARILNSPIGKSTLTIVTENDEIAKDFYTLFLITKRNTAKQALQAAIDKGEVKSAVNLDVVLDLLYGPIYFQILIYKKIPDEDYINDLLIHVMNGIAAAAAN</sequence>
<dbReference type="Gene3D" id="1.10.10.60">
    <property type="entry name" value="Homeodomain-like"/>
    <property type="match status" value="1"/>
</dbReference>
<dbReference type="Pfam" id="PF00440">
    <property type="entry name" value="TetR_N"/>
    <property type="match status" value="1"/>
</dbReference>
<dbReference type="PRINTS" id="PR00455">
    <property type="entry name" value="HTHTETR"/>
</dbReference>
<evidence type="ECO:0000313" key="6">
    <source>
        <dbReference type="EMBL" id="NOU84166.1"/>
    </source>
</evidence>
<keyword evidence="7" id="KW-1185">Reference proteome</keyword>
<dbReference type="InterPro" id="IPR036271">
    <property type="entry name" value="Tet_transcr_reg_TetR-rel_C_sf"/>
</dbReference>
<evidence type="ECO:0000313" key="7">
    <source>
        <dbReference type="Proteomes" id="UP000596857"/>
    </source>
</evidence>
<protein>
    <submittedName>
        <fullName evidence="6">TetR family transcriptional regulator</fullName>
    </submittedName>
</protein>
<feature type="domain" description="HTH tetR-type" evidence="5">
    <location>
        <begin position="14"/>
        <end position="74"/>
    </location>
</feature>
<dbReference type="RefSeq" id="WP_171721137.1">
    <property type="nucleotide sequence ID" value="NZ_WHOB01000099.1"/>
</dbReference>
<comment type="caution">
    <text evidence="6">The sequence shown here is derived from an EMBL/GenBank/DDBJ whole genome shotgun (WGS) entry which is preliminary data.</text>
</comment>
<gene>
    <name evidence="6" type="ORF">GC101_35550</name>
</gene>
<dbReference type="InterPro" id="IPR001647">
    <property type="entry name" value="HTH_TetR"/>
</dbReference>
<reference evidence="6 7" key="1">
    <citation type="submission" date="2019-10" db="EMBL/GenBank/DDBJ databases">
        <title>Description of Paenibacillus terricola sp. nov.</title>
        <authorList>
            <person name="Carlier A."/>
            <person name="Qi S."/>
        </authorList>
    </citation>
    <scope>NUCLEOTIDE SEQUENCE [LARGE SCALE GENOMIC DNA]</scope>
    <source>
        <strain evidence="6 7">LMG 31459</strain>
    </source>
</reference>
<keyword evidence="1" id="KW-0805">Transcription regulation</keyword>
<evidence type="ECO:0000256" key="1">
    <source>
        <dbReference type="ARBA" id="ARBA00023015"/>
    </source>
</evidence>
<dbReference type="InterPro" id="IPR009057">
    <property type="entry name" value="Homeodomain-like_sf"/>
</dbReference>
<accession>A0ABX1YWC9</accession>
<dbReference type="InterPro" id="IPR050109">
    <property type="entry name" value="HTH-type_TetR-like_transc_reg"/>
</dbReference>
<organism evidence="6 7">
    <name type="scientific">Paenibacillus phytohabitans</name>
    <dbReference type="NCBI Taxonomy" id="2654978"/>
    <lineage>
        <taxon>Bacteria</taxon>
        <taxon>Bacillati</taxon>
        <taxon>Bacillota</taxon>
        <taxon>Bacilli</taxon>
        <taxon>Bacillales</taxon>
        <taxon>Paenibacillaceae</taxon>
        <taxon>Paenibacillus</taxon>
    </lineage>
</organism>
<dbReference type="Gene3D" id="1.10.357.10">
    <property type="entry name" value="Tetracycline Repressor, domain 2"/>
    <property type="match status" value="1"/>
</dbReference>
<feature type="DNA-binding region" description="H-T-H motif" evidence="4">
    <location>
        <begin position="37"/>
        <end position="56"/>
    </location>
</feature>
<dbReference type="SUPFAM" id="SSF48498">
    <property type="entry name" value="Tetracyclin repressor-like, C-terminal domain"/>
    <property type="match status" value="1"/>
</dbReference>
<keyword evidence="3" id="KW-0804">Transcription</keyword>
<dbReference type="Pfam" id="PF16859">
    <property type="entry name" value="TetR_C_11"/>
    <property type="match status" value="1"/>
</dbReference>
<dbReference type="PROSITE" id="PS50977">
    <property type="entry name" value="HTH_TETR_2"/>
    <property type="match status" value="1"/>
</dbReference>
<dbReference type="SUPFAM" id="SSF46689">
    <property type="entry name" value="Homeodomain-like"/>
    <property type="match status" value="1"/>
</dbReference>
<dbReference type="PANTHER" id="PTHR30055">
    <property type="entry name" value="HTH-TYPE TRANSCRIPTIONAL REGULATOR RUTR"/>
    <property type="match status" value="1"/>
</dbReference>